<dbReference type="EMBL" id="NIRI02000077">
    <property type="protein sequence ID" value="KAG5441443.1"/>
    <property type="molecule type" value="Genomic_DNA"/>
</dbReference>
<keyword evidence="2" id="KW-1133">Transmembrane helix</keyword>
<feature type="region of interest" description="Disordered" evidence="1">
    <location>
        <begin position="230"/>
        <end position="271"/>
    </location>
</feature>
<evidence type="ECO:0000313" key="5">
    <source>
        <dbReference type="Proteomes" id="UP000286415"/>
    </source>
</evidence>
<reference evidence="4 5" key="1">
    <citation type="journal article" date="2018" name="Biotechnol. Adv.">
        <title>Improved genomic resources and new bioinformatic workflow for the carcinogenic parasite Clonorchis sinensis: Biotechnological implications.</title>
        <authorList>
            <person name="Wang D."/>
            <person name="Korhonen P.K."/>
            <person name="Gasser R.B."/>
            <person name="Young N.D."/>
        </authorList>
    </citation>
    <scope>NUCLEOTIDE SEQUENCE [LARGE SCALE GENOMIC DNA]</scope>
    <source>
        <strain evidence="4">Cs-k2</strain>
    </source>
</reference>
<keyword evidence="2" id="KW-0812">Transmembrane</keyword>
<name>A0A3R7CZC8_CLOSI</name>
<feature type="signal peptide" evidence="3">
    <location>
        <begin position="1"/>
        <end position="25"/>
    </location>
</feature>
<gene>
    <name evidence="4" type="ORF">CSKR_107649</name>
</gene>
<feature type="compositionally biased region" description="Low complexity" evidence="1">
    <location>
        <begin position="230"/>
        <end position="241"/>
    </location>
</feature>
<accession>A0A3R7CZC8</accession>
<comment type="caution">
    <text evidence="4">The sequence shown here is derived from an EMBL/GenBank/DDBJ whole genome shotgun (WGS) entry which is preliminary data.</text>
</comment>
<feature type="chain" id="PRO_5043780904" evidence="3">
    <location>
        <begin position="26"/>
        <end position="271"/>
    </location>
</feature>
<evidence type="ECO:0000256" key="1">
    <source>
        <dbReference type="SAM" id="MobiDB-lite"/>
    </source>
</evidence>
<evidence type="ECO:0000313" key="4">
    <source>
        <dbReference type="EMBL" id="KAG5441443.1"/>
    </source>
</evidence>
<evidence type="ECO:0000256" key="3">
    <source>
        <dbReference type="SAM" id="SignalP"/>
    </source>
</evidence>
<reference evidence="4 5" key="2">
    <citation type="journal article" date="2021" name="Genomics">
        <title>High-quality reference genome for Clonorchis sinensis.</title>
        <authorList>
            <person name="Young N.D."/>
            <person name="Stroehlein A.J."/>
            <person name="Kinkar L."/>
            <person name="Wang T."/>
            <person name="Sohn W.M."/>
            <person name="Chang B.C.H."/>
            <person name="Kaur P."/>
            <person name="Weisz D."/>
            <person name="Dudchenko O."/>
            <person name="Aiden E.L."/>
            <person name="Korhonen P.K."/>
            <person name="Gasser R.B."/>
        </authorList>
    </citation>
    <scope>NUCLEOTIDE SEQUENCE [LARGE SCALE GENOMIC DNA]</scope>
    <source>
        <strain evidence="4">Cs-k2</strain>
    </source>
</reference>
<feature type="compositionally biased region" description="Basic and acidic residues" evidence="1">
    <location>
        <begin position="253"/>
        <end position="263"/>
    </location>
</feature>
<keyword evidence="2" id="KW-0472">Membrane</keyword>
<dbReference type="InParanoid" id="A0A3R7CZC8"/>
<dbReference type="Proteomes" id="UP000286415">
    <property type="component" value="Unassembled WGS sequence"/>
</dbReference>
<feature type="transmembrane region" description="Helical" evidence="2">
    <location>
        <begin position="61"/>
        <end position="85"/>
    </location>
</feature>
<keyword evidence="3" id="KW-0732">Signal</keyword>
<feature type="compositionally biased region" description="Polar residues" evidence="1">
    <location>
        <begin position="242"/>
        <end position="252"/>
    </location>
</feature>
<evidence type="ECO:0000256" key="2">
    <source>
        <dbReference type="SAM" id="Phobius"/>
    </source>
</evidence>
<proteinExistence type="predicted"/>
<sequence>MWLKKLQLLVKLLLLAASTLPAVQAARYSSTSEARRKQRIEMKSRLPADMHLPLTDVDEQAVILLILYLISVLLLIGSCILIIAFDKSALRAVRRSICFFCCCLYGFGRLWQKRLDGQLYTTDDEDDSADELCCFKVAESVRQKSLVTMKAYHKSKRAEHALSMLSTGTVSIADEQSVGSSVQSRLTSGQTFSLPVGKNYRLKDNVLKVRLEFLADLAAYMNARTAAQLTSDISSTSDTESLVSQTSQTTQKTLDEPRRREQSLEDNTTNA</sequence>
<keyword evidence="5" id="KW-1185">Reference proteome</keyword>
<organism evidence="4 5">
    <name type="scientific">Clonorchis sinensis</name>
    <name type="common">Chinese liver fluke</name>
    <dbReference type="NCBI Taxonomy" id="79923"/>
    <lineage>
        <taxon>Eukaryota</taxon>
        <taxon>Metazoa</taxon>
        <taxon>Spiralia</taxon>
        <taxon>Lophotrochozoa</taxon>
        <taxon>Platyhelminthes</taxon>
        <taxon>Trematoda</taxon>
        <taxon>Digenea</taxon>
        <taxon>Opisthorchiida</taxon>
        <taxon>Opisthorchiata</taxon>
        <taxon>Opisthorchiidae</taxon>
        <taxon>Clonorchis</taxon>
    </lineage>
</organism>
<dbReference type="OrthoDB" id="6258481at2759"/>
<dbReference type="AlphaFoldDB" id="A0A3R7CZC8"/>
<protein>
    <submittedName>
        <fullName evidence="4">Uncharacterized protein</fullName>
    </submittedName>
</protein>